<dbReference type="EC" id="5.1.3.15" evidence="3 5"/>
<dbReference type="InParanoid" id="A8N1H3"/>
<dbReference type="SUPFAM" id="SSF74650">
    <property type="entry name" value="Galactose mutarotase-like"/>
    <property type="match status" value="1"/>
</dbReference>
<dbReference type="InterPro" id="IPR014718">
    <property type="entry name" value="GH-type_carb-bd"/>
</dbReference>
<evidence type="ECO:0000313" key="9">
    <source>
        <dbReference type="Proteomes" id="UP000001861"/>
    </source>
</evidence>
<dbReference type="Pfam" id="PF01263">
    <property type="entry name" value="Aldose_epim"/>
    <property type="match status" value="1"/>
</dbReference>
<dbReference type="OrthoDB" id="1659429at2759"/>
<evidence type="ECO:0000313" key="8">
    <source>
        <dbReference type="EMBL" id="EAU93117.1"/>
    </source>
</evidence>
<dbReference type="CDD" id="cd09020">
    <property type="entry name" value="D-hex-6-P-epi_like"/>
    <property type="match status" value="1"/>
</dbReference>
<dbReference type="GeneID" id="6005147"/>
<dbReference type="PIRSF" id="PIRSF016020">
    <property type="entry name" value="PHexose_mutarotase"/>
    <property type="match status" value="1"/>
</dbReference>
<reference evidence="8 9" key="1">
    <citation type="journal article" date="2010" name="Proc. Natl. Acad. Sci. U.S.A.">
        <title>Insights into evolution of multicellular fungi from the assembled chromosomes of the mushroom Coprinopsis cinerea (Coprinus cinereus).</title>
        <authorList>
            <person name="Stajich J.E."/>
            <person name="Wilke S.K."/>
            <person name="Ahren D."/>
            <person name="Au C.H."/>
            <person name="Birren B.W."/>
            <person name="Borodovsky M."/>
            <person name="Burns C."/>
            <person name="Canback B."/>
            <person name="Casselton L.A."/>
            <person name="Cheng C.K."/>
            <person name="Deng J."/>
            <person name="Dietrich F.S."/>
            <person name="Fargo D.C."/>
            <person name="Farman M.L."/>
            <person name="Gathman A.C."/>
            <person name="Goldberg J."/>
            <person name="Guigo R."/>
            <person name="Hoegger P.J."/>
            <person name="Hooker J.B."/>
            <person name="Huggins A."/>
            <person name="James T.Y."/>
            <person name="Kamada T."/>
            <person name="Kilaru S."/>
            <person name="Kodira C."/>
            <person name="Kues U."/>
            <person name="Kupfer D."/>
            <person name="Kwan H.S."/>
            <person name="Lomsadze A."/>
            <person name="Li W."/>
            <person name="Lilly W.W."/>
            <person name="Ma L.J."/>
            <person name="Mackey A.J."/>
            <person name="Manning G."/>
            <person name="Martin F."/>
            <person name="Muraguchi H."/>
            <person name="Natvig D.O."/>
            <person name="Palmerini H."/>
            <person name="Ramesh M.A."/>
            <person name="Rehmeyer C.J."/>
            <person name="Roe B.A."/>
            <person name="Shenoy N."/>
            <person name="Stanke M."/>
            <person name="Ter-Hovhannisyan V."/>
            <person name="Tunlid A."/>
            <person name="Velagapudi R."/>
            <person name="Vision T.J."/>
            <person name="Zeng Q."/>
            <person name="Zolan M.E."/>
            <person name="Pukkila P.J."/>
        </authorList>
    </citation>
    <scope>NUCLEOTIDE SEQUENCE [LARGE SCALE GENOMIC DNA]</scope>
    <source>
        <strain evidence="9">Okayama-7 / 130 / ATCC MYA-4618 / FGSC 9003</strain>
    </source>
</reference>
<dbReference type="OMA" id="TQALHSY"/>
<dbReference type="GO" id="GO:0030246">
    <property type="term" value="F:carbohydrate binding"/>
    <property type="evidence" value="ECO:0007669"/>
    <property type="project" value="UniProtKB-UniRule"/>
</dbReference>
<feature type="binding site" evidence="7">
    <location>
        <position position="89"/>
    </location>
    <ligand>
        <name>substrate</name>
    </ligand>
</feature>
<dbReference type="PANTHER" id="PTHR11122:SF13">
    <property type="entry name" value="GLUCOSE-6-PHOSPHATE 1-EPIMERASE"/>
    <property type="match status" value="1"/>
</dbReference>
<sequence>MPVHQLPGKIILQHPEGPSLEILLYGATIVSWKSPSVENKELKERLFLSSKAILDGTKAIRGGIPIVFPCFGAPQHPEHLKLAQHGFARTSLWTFRKILLDNEAGVSVQLTLDPTPEIAAVYDRPFQLTYVVTLAQHQLSTDLHVANPSESATLQFQSLLHTYIAAPAQELTITPLQNVKYYDKMESITEAQQTAKVETRAKVDVRRPTDSVYEDAPLDYTVSWPGGTVNIRAREFKDVVVWNPGEGGKKIADMEDGGWNNYVCVEPGYVRGYVNLAPGQTWIGQQVITIKA</sequence>
<dbReference type="Gene3D" id="2.70.98.10">
    <property type="match status" value="1"/>
</dbReference>
<proteinExistence type="inferred from homology"/>
<dbReference type="InterPro" id="IPR011013">
    <property type="entry name" value="Gal_mutarotase_sf_dom"/>
</dbReference>
<dbReference type="GO" id="GO:0005737">
    <property type="term" value="C:cytoplasm"/>
    <property type="evidence" value="ECO:0007669"/>
    <property type="project" value="TreeGrafter"/>
</dbReference>
<gene>
    <name evidence="8" type="ORF">CC1G_11312</name>
</gene>
<name>A8N1H3_COPC7</name>
<comment type="similarity">
    <text evidence="2 5">Belongs to the glucose-6-phosphate 1-epimerase family.</text>
</comment>
<accession>A8N1H3</accession>
<comment type="function">
    <text evidence="5">Catalyzes the interconversion between the alpha and beta anomers from at least three hexose 6-phosphate sugars (Glc6P, Gal6P, and Man6P).</text>
</comment>
<dbReference type="PANTHER" id="PTHR11122">
    <property type="entry name" value="APOSPORY-ASSOCIATED PROTEIN C-RELATED"/>
    <property type="match status" value="1"/>
</dbReference>
<evidence type="ECO:0000256" key="6">
    <source>
        <dbReference type="PIRSR" id="PIRSR016020-1"/>
    </source>
</evidence>
<feature type="active site" evidence="6">
    <location>
        <position position="266"/>
    </location>
</feature>
<evidence type="ECO:0000256" key="4">
    <source>
        <dbReference type="ARBA" id="ARBA00023235"/>
    </source>
</evidence>
<evidence type="ECO:0000256" key="2">
    <source>
        <dbReference type="ARBA" id="ARBA00005866"/>
    </source>
</evidence>
<dbReference type="eggNOG" id="KOG1594">
    <property type="taxonomic scope" value="Eukaryota"/>
</dbReference>
<dbReference type="EMBL" id="AACS02000001">
    <property type="protein sequence ID" value="EAU93117.1"/>
    <property type="molecule type" value="Genomic_DNA"/>
</dbReference>
<evidence type="ECO:0000256" key="5">
    <source>
        <dbReference type="PIRNR" id="PIRNR016020"/>
    </source>
</evidence>
<dbReference type="AlphaFoldDB" id="A8N1H3"/>
<comment type="caution">
    <text evidence="8">The sequence shown here is derived from an EMBL/GenBank/DDBJ whole genome shotgun (WGS) entry which is preliminary data.</text>
</comment>
<evidence type="ECO:0000256" key="1">
    <source>
        <dbReference type="ARBA" id="ARBA00001096"/>
    </source>
</evidence>
<feature type="binding site" evidence="7">
    <location>
        <position position="61"/>
    </location>
    <ligand>
        <name>substrate</name>
    </ligand>
</feature>
<organism evidence="8 9">
    <name type="scientific">Coprinopsis cinerea (strain Okayama-7 / 130 / ATCC MYA-4618 / FGSC 9003)</name>
    <name type="common">Inky cap fungus</name>
    <name type="synonym">Hormographiella aspergillata</name>
    <dbReference type="NCBI Taxonomy" id="240176"/>
    <lineage>
        <taxon>Eukaryota</taxon>
        <taxon>Fungi</taxon>
        <taxon>Dikarya</taxon>
        <taxon>Basidiomycota</taxon>
        <taxon>Agaricomycotina</taxon>
        <taxon>Agaricomycetes</taxon>
        <taxon>Agaricomycetidae</taxon>
        <taxon>Agaricales</taxon>
        <taxon>Agaricineae</taxon>
        <taxon>Psathyrellaceae</taxon>
        <taxon>Coprinopsis</taxon>
    </lineage>
</organism>
<dbReference type="InterPro" id="IPR008183">
    <property type="entry name" value="Aldose_1/G6P_1-epimerase"/>
</dbReference>
<dbReference type="RefSeq" id="XP_001828722.1">
    <property type="nucleotide sequence ID" value="XM_001828670.1"/>
</dbReference>
<feature type="binding site" evidence="7">
    <location>
        <position position="84"/>
    </location>
    <ligand>
        <name>substrate</name>
    </ligand>
</feature>
<dbReference type="KEGG" id="cci:CC1G_11312"/>
<feature type="active site" evidence="6">
    <location>
        <position position="161"/>
    </location>
</feature>
<keyword evidence="9" id="KW-1185">Reference proteome</keyword>
<protein>
    <recommendedName>
        <fullName evidence="3 5">Glucose-6-phosphate 1-epimerase</fullName>
        <ecNumber evidence="3 5">5.1.3.15</ecNumber>
    </recommendedName>
</protein>
<evidence type="ECO:0000256" key="3">
    <source>
        <dbReference type="ARBA" id="ARBA00012083"/>
    </source>
</evidence>
<dbReference type="Proteomes" id="UP000001861">
    <property type="component" value="Unassembled WGS sequence"/>
</dbReference>
<dbReference type="VEuPathDB" id="FungiDB:CC1G_11312"/>
<dbReference type="InterPro" id="IPR025532">
    <property type="entry name" value="G6P_1-epimerase"/>
</dbReference>
<dbReference type="STRING" id="240176.A8N1H3"/>
<dbReference type="GO" id="GO:0047938">
    <property type="term" value="F:glucose-6-phosphate 1-epimerase activity"/>
    <property type="evidence" value="ECO:0007669"/>
    <property type="project" value="UniProtKB-UniRule"/>
</dbReference>
<comment type="catalytic activity">
    <reaction evidence="1">
        <text>alpha-D-glucose 6-phosphate = beta-D-glucose 6-phosphate</text>
        <dbReference type="Rhea" id="RHEA:16249"/>
        <dbReference type="ChEBI" id="CHEBI:58225"/>
        <dbReference type="ChEBI" id="CHEBI:58247"/>
        <dbReference type="EC" id="5.1.3.15"/>
    </reaction>
</comment>
<keyword evidence="4 5" id="KW-0413">Isomerase</keyword>
<evidence type="ECO:0000256" key="7">
    <source>
        <dbReference type="PIRSR" id="PIRSR016020-2"/>
    </source>
</evidence>
<dbReference type="GO" id="GO:0005975">
    <property type="term" value="P:carbohydrate metabolic process"/>
    <property type="evidence" value="ECO:0007669"/>
    <property type="project" value="InterPro"/>
</dbReference>